<name>A0A8S5UP44_9CAUD</name>
<protein>
    <submittedName>
        <fullName evidence="1">Uncharacterized protein</fullName>
    </submittedName>
</protein>
<organism evidence="1">
    <name type="scientific">Podoviridae sp. ctG4L18</name>
    <dbReference type="NCBI Taxonomy" id="2825234"/>
    <lineage>
        <taxon>Viruses</taxon>
        <taxon>Duplodnaviria</taxon>
        <taxon>Heunggongvirae</taxon>
        <taxon>Uroviricota</taxon>
        <taxon>Caudoviricetes</taxon>
    </lineage>
</organism>
<dbReference type="EMBL" id="BK016114">
    <property type="protein sequence ID" value="DAF96150.1"/>
    <property type="molecule type" value="Genomic_DNA"/>
</dbReference>
<proteinExistence type="predicted"/>
<sequence length="42" mass="4693">MLDGYQVNISSSIYLDMLQLLVNNSVSSAYQSELLLIMIKQG</sequence>
<evidence type="ECO:0000313" key="1">
    <source>
        <dbReference type="EMBL" id="DAF96150.1"/>
    </source>
</evidence>
<accession>A0A8S5UP44</accession>
<reference evidence="1" key="1">
    <citation type="journal article" date="2021" name="Proc. Natl. Acad. Sci. U.S.A.">
        <title>A Catalog of Tens of Thousands of Viruses from Human Metagenomes Reveals Hidden Associations with Chronic Diseases.</title>
        <authorList>
            <person name="Tisza M.J."/>
            <person name="Buck C.B."/>
        </authorList>
    </citation>
    <scope>NUCLEOTIDE SEQUENCE</scope>
    <source>
        <strain evidence="1">CtG4L18</strain>
    </source>
</reference>